<feature type="region of interest" description="Disordered" evidence="1">
    <location>
        <begin position="112"/>
        <end position="134"/>
    </location>
</feature>
<evidence type="ECO:0000313" key="4">
    <source>
        <dbReference type="Proteomes" id="UP000264820"/>
    </source>
</evidence>
<dbReference type="InterPro" id="IPR033238">
    <property type="entry name" value="BCL10/E10"/>
</dbReference>
<accession>A0A3Q2YJK4</accession>
<dbReference type="PROSITE" id="PS50209">
    <property type="entry name" value="CARD"/>
    <property type="match status" value="1"/>
</dbReference>
<feature type="compositionally biased region" description="Low complexity" evidence="1">
    <location>
        <begin position="176"/>
        <end position="200"/>
    </location>
</feature>
<proteinExistence type="predicted"/>
<feature type="compositionally biased region" description="Low complexity" evidence="1">
    <location>
        <begin position="112"/>
        <end position="131"/>
    </location>
</feature>
<dbReference type="KEGG" id="hcq:109524079"/>
<dbReference type="PANTHER" id="PTHR34920">
    <property type="entry name" value="B-CELL LYMPHOMA/LEUKEMIA 10"/>
    <property type="match status" value="1"/>
</dbReference>
<feature type="compositionally biased region" description="Polar residues" evidence="1">
    <location>
        <begin position="229"/>
        <end position="239"/>
    </location>
</feature>
<organism evidence="3 4">
    <name type="scientific">Hippocampus comes</name>
    <name type="common">Tiger tail seahorse</name>
    <dbReference type="NCBI Taxonomy" id="109280"/>
    <lineage>
        <taxon>Eukaryota</taxon>
        <taxon>Metazoa</taxon>
        <taxon>Chordata</taxon>
        <taxon>Craniata</taxon>
        <taxon>Vertebrata</taxon>
        <taxon>Euteleostomi</taxon>
        <taxon>Actinopterygii</taxon>
        <taxon>Neopterygii</taxon>
        <taxon>Teleostei</taxon>
        <taxon>Neoteleostei</taxon>
        <taxon>Acanthomorphata</taxon>
        <taxon>Syngnathiaria</taxon>
        <taxon>Syngnathiformes</taxon>
        <taxon>Syngnathoidei</taxon>
        <taxon>Syngnathidae</taxon>
        <taxon>Hippocampus</taxon>
    </lineage>
</organism>
<dbReference type="GeneID" id="109524079"/>
<dbReference type="SUPFAM" id="SSF47986">
    <property type="entry name" value="DEATH domain"/>
    <property type="match status" value="1"/>
</dbReference>
<dbReference type="InterPro" id="IPR011029">
    <property type="entry name" value="DEATH-like_dom_sf"/>
</dbReference>
<dbReference type="CTD" id="8915"/>
<keyword evidence="4" id="KW-1185">Reference proteome</keyword>
<feature type="domain" description="CARD" evidence="2">
    <location>
        <begin position="11"/>
        <end position="86"/>
    </location>
</feature>
<dbReference type="Ensembl" id="ENSHCOT00000027368.1">
    <property type="protein sequence ID" value="ENSHCOP00000013602.1"/>
    <property type="gene ID" value="ENSHCOG00000016788.1"/>
</dbReference>
<dbReference type="InterPro" id="IPR001315">
    <property type="entry name" value="CARD"/>
</dbReference>
<dbReference type="GO" id="GO:0002250">
    <property type="term" value="P:adaptive immune response"/>
    <property type="evidence" value="ECO:0007669"/>
    <property type="project" value="TreeGrafter"/>
</dbReference>
<dbReference type="Proteomes" id="UP000264820">
    <property type="component" value="Unplaced"/>
</dbReference>
<evidence type="ECO:0000259" key="2">
    <source>
        <dbReference type="PROSITE" id="PS50209"/>
    </source>
</evidence>
<dbReference type="STRING" id="109280.ENSHCOP00000013602"/>
<evidence type="ECO:0000256" key="1">
    <source>
        <dbReference type="SAM" id="MobiDB-lite"/>
    </source>
</evidence>
<dbReference type="GO" id="GO:0019209">
    <property type="term" value="F:kinase activator activity"/>
    <property type="evidence" value="ECO:0007669"/>
    <property type="project" value="TreeGrafter"/>
</dbReference>
<dbReference type="GO" id="GO:0032449">
    <property type="term" value="C:CBM complex"/>
    <property type="evidence" value="ECO:0007669"/>
    <property type="project" value="Ensembl"/>
</dbReference>
<dbReference type="GeneTree" id="ENSGT00940000165852"/>
<sequence length="239" mass="26478">MDVPQLTEDEMAEIKKDVLTRMRHYLCEKIRARCHLDYLRSRRILTRDDAEEINSKTTQTRRTGWLLDILTENPRGLDVLVDSIRELRSQNFLIHKITDEVQKAKNEKLESLRAAASSSSPKSSLTTPCPSQEVSGMFSNDSTLLCYPDGSQSLSTLEVGARPSAPSLPNDGGLKSVVSSSSTLTCSSLPRPGEPGAPALPEEEDEEQLPESTSSGADPNFQPLRSRCLTPTSYRSTFY</sequence>
<reference evidence="3" key="1">
    <citation type="submission" date="2025-08" db="UniProtKB">
        <authorList>
            <consortium name="Ensembl"/>
        </authorList>
    </citation>
    <scope>IDENTIFICATION</scope>
</reference>
<dbReference type="PANTHER" id="PTHR34920:SF1">
    <property type="entry name" value="B-CELL LYMPHOMA_LEUKEMIA 10"/>
    <property type="match status" value="1"/>
</dbReference>
<dbReference type="GO" id="GO:0003713">
    <property type="term" value="F:transcription coactivator activity"/>
    <property type="evidence" value="ECO:0007669"/>
    <property type="project" value="TreeGrafter"/>
</dbReference>
<dbReference type="AlphaFoldDB" id="A0A3Q2YJK4"/>
<dbReference type="Pfam" id="PF00619">
    <property type="entry name" value="CARD"/>
    <property type="match status" value="1"/>
</dbReference>
<protein>
    <submittedName>
        <fullName evidence="3">BCL10 immune signaling adaptor</fullName>
    </submittedName>
</protein>
<reference evidence="3" key="2">
    <citation type="submission" date="2025-09" db="UniProtKB">
        <authorList>
            <consortium name="Ensembl"/>
        </authorList>
    </citation>
    <scope>IDENTIFICATION</scope>
</reference>
<evidence type="ECO:0000313" key="3">
    <source>
        <dbReference type="Ensembl" id="ENSHCOP00000013602.1"/>
    </source>
</evidence>
<dbReference type="GO" id="GO:0051059">
    <property type="term" value="F:NF-kappaB binding"/>
    <property type="evidence" value="ECO:0007669"/>
    <property type="project" value="TreeGrafter"/>
</dbReference>
<dbReference type="RefSeq" id="XP_019739226.1">
    <property type="nucleotide sequence ID" value="XM_019883667.1"/>
</dbReference>
<dbReference type="GO" id="GO:0006915">
    <property type="term" value="P:apoptotic process"/>
    <property type="evidence" value="ECO:0007669"/>
    <property type="project" value="InterPro"/>
</dbReference>
<dbReference type="OrthoDB" id="5984934at2759"/>
<dbReference type="OMA" id="HPDGEQS"/>
<feature type="region of interest" description="Disordered" evidence="1">
    <location>
        <begin position="160"/>
        <end position="239"/>
    </location>
</feature>
<name>A0A3Q2YJK4_HIPCM</name>
<dbReference type="GO" id="GO:0043422">
    <property type="term" value="F:protein kinase B binding"/>
    <property type="evidence" value="ECO:0007669"/>
    <property type="project" value="TreeGrafter"/>
</dbReference>
<dbReference type="Gene3D" id="1.10.533.10">
    <property type="entry name" value="Death Domain, Fas"/>
    <property type="match status" value="1"/>
</dbReference>
<dbReference type="GO" id="GO:0005829">
    <property type="term" value="C:cytosol"/>
    <property type="evidence" value="ECO:0007669"/>
    <property type="project" value="TreeGrafter"/>
</dbReference>
<dbReference type="GO" id="GO:2001238">
    <property type="term" value="P:positive regulation of extrinsic apoptotic signaling pathway"/>
    <property type="evidence" value="ECO:0007669"/>
    <property type="project" value="TreeGrafter"/>
</dbReference>